<proteinExistence type="predicted"/>
<gene>
    <name evidence="8" type="primary">GRHL3</name>
    <name evidence="8" type="ORF">AV530_019956</name>
</gene>
<evidence type="ECO:0000256" key="3">
    <source>
        <dbReference type="ARBA" id="ARBA00023125"/>
    </source>
</evidence>
<evidence type="ECO:0000256" key="1">
    <source>
        <dbReference type="ARBA" id="ARBA00004123"/>
    </source>
</evidence>
<evidence type="ECO:0000313" key="8">
    <source>
        <dbReference type="EMBL" id="OPJ71658.1"/>
    </source>
</evidence>
<dbReference type="Pfam" id="PF04516">
    <property type="entry name" value="CP2"/>
    <property type="match status" value="1"/>
</dbReference>
<evidence type="ECO:0000313" key="9">
    <source>
        <dbReference type="Proteomes" id="UP000190648"/>
    </source>
</evidence>
<sequence>MRTVSLPGRKLTKPSRRPIAPPATVTFWVLSGRRADGAEGVMLPLVVVTPAPQLSFPLTAPKAPAPRVTSLIVPPECSPVSLPTRTYTQERGVWKQPPPRERLQPRLWQRVQDTGSEGRSGRVNACAGKEEYGMGKPCMFCIHNLNISSSRSCCKTTQKKATHGSVGVLRIRPRVLVLCLQEGRRLTYEHLLFKTEIAQRCRHRVSRTEAREERALETSCGNRSSLNINGEAVAARRFADFNQNRRLCSCLNRADTGIHTLVLQPESESEPDLCRWDPTRWLIKEKALGGRGNLAGKASALDIKGGLLQRSCLGGISAAGSQTACGWAPLLGCAAEGRTACVNGTRREKSPEFTGCGAWGNMSNELDFRSVRLMKNDTMNFQKFPYTNEDEAWKTYLENPLTAATKAMMRVNGDDDSVAALSLLYDYYMVPKEKRILPSGVMGRNELGKRHCHGMEYDPEIAAFDGSAHLMKLLSENVSMTQEYCEPQKKNGLNLEGVPAPHKPAMLPPGTSKLDGTPDNYMVPPGDVYDTSSLNSLFETIPVAPAQQRWQPDSTFKEDPQESLLFSEILKPQPEPPCPESYATDGVKSDFEYTLGSPKAIHIKSGDSPMAYLNKGQFYPITLRTAGDSKCLHLSSNKVKSVVMIVFDNEKVPTEQLKFWKHWHSRQPTAKQRVIDVADCKENFNTVQNIEELAYNALSFVWNVHEEAKVFIGVNCLSTDFSSQKGVKGVPLNLQIDTYDCGNGSSQLVHRAVCQIKIFCDKGAERKMRDDERKQFRRKGKCLDSNNNGLKGCLLSGFRGNEITFLRPETDLETQPVLFIPNVHFSNLQRCGTVLPPAVPNSANRLPVKRSGASFTDEFDPIPPKQTKEEDPQRVLLYVRRESEEVFDALMLKTPDLQGLRTAISEKYGLPEESIYKVYKKCKRGILVNMDNNIIQHYSNHMAFLLDVVEAEDKFQIILKEL</sequence>
<comment type="subcellular location">
    <subcellularLocation>
        <location evidence="1 6">Nucleus</location>
    </subcellularLocation>
</comment>
<protein>
    <submittedName>
        <fullName evidence="8">Grainyhead-like 3-like protein isoform B</fullName>
    </submittedName>
</protein>
<evidence type="ECO:0000259" key="7">
    <source>
        <dbReference type="PROSITE" id="PS51968"/>
    </source>
</evidence>
<evidence type="ECO:0000256" key="6">
    <source>
        <dbReference type="PROSITE-ProRule" id="PRU01313"/>
    </source>
</evidence>
<dbReference type="GO" id="GO:0000978">
    <property type="term" value="F:RNA polymerase II cis-regulatory region sequence-specific DNA binding"/>
    <property type="evidence" value="ECO:0007669"/>
    <property type="project" value="TreeGrafter"/>
</dbReference>
<evidence type="ECO:0000256" key="5">
    <source>
        <dbReference type="ARBA" id="ARBA00023242"/>
    </source>
</evidence>
<dbReference type="Pfam" id="PF25416">
    <property type="entry name" value="GRHL1_C"/>
    <property type="match status" value="1"/>
</dbReference>
<keyword evidence="2" id="KW-0805">Transcription regulation</keyword>
<dbReference type="STRING" id="372326.A0A1V4JHL5"/>
<dbReference type="OrthoDB" id="7680836at2759"/>
<dbReference type="Proteomes" id="UP000190648">
    <property type="component" value="Unassembled WGS sequence"/>
</dbReference>
<dbReference type="InterPro" id="IPR007604">
    <property type="entry name" value="CP2"/>
</dbReference>
<dbReference type="InterPro" id="IPR057520">
    <property type="entry name" value="GRHL1/CP2_C"/>
</dbReference>
<feature type="domain" description="Grh/CP2 DB" evidence="7">
    <location>
        <begin position="587"/>
        <end position="820"/>
    </location>
</feature>
<dbReference type="GO" id="GO:0001228">
    <property type="term" value="F:DNA-binding transcription activator activity, RNA polymerase II-specific"/>
    <property type="evidence" value="ECO:0007669"/>
    <property type="project" value="TreeGrafter"/>
</dbReference>
<accession>A0A1V4JHL5</accession>
<dbReference type="GO" id="GO:0005634">
    <property type="term" value="C:nucleus"/>
    <property type="evidence" value="ECO:0007669"/>
    <property type="project" value="UniProtKB-SubCell"/>
</dbReference>
<reference evidence="8 9" key="1">
    <citation type="submission" date="2016-02" db="EMBL/GenBank/DDBJ databases">
        <title>Band-tailed pigeon sequencing and assembly.</title>
        <authorList>
            <person name="Soares A.E."/>
            <person name="Novak B.J."/>
            <person name="Rice E.S."/>
            <person name="O'Connell B."/>
            <person name="Chang D."/>
            <person name="Weber S."/>
            <person name="Shapiro B."/>
        </authorList>
    </citation>
    <scope>NUCLEOTIDE SEQUENCE [LARGE SCALE GENOMIC DNA]</scope>
    <source>
        <strain evidence="8">BTP2013</strain>
        <tissue evidence="8">Blood</tissue>
    </source>
</reference>
<keyword evidence="5 6" id="KW-0539">Nucleus</keyword>
<evidence type="ECO:0000256" key="4">
    <source>
        <dbReference type="ARBA" id="ARBA00023163"/>
    </source>
</evidence>
<dbReference type="EMBL" id="LSYS01007350">
    <property type="protein sequence ID" value="OPJ71658.1"/>
    <property type="molecule type" value="Genomic_DNA"/>
</dbReference>
<evidence type="ECO:0000256" key="2">
    <source>
        <dbReference type="ARBA" id="ARBA00023015"/>
    </source>
</evidence>
<dbReference type="PROSITE" id="PS51968">
    <property type="entry name" value="GRH_CP2_DB"/>
    <property type="match status" value="1"/>
</dbReference>
<keyword evidence="4" id="KW-0804">Transcription</keyword>
<keyword evidence="3 6" id="KW-0238">DNA-binding</keyword>
<dbReference type="PANTHER" id="PTHR11037:SF6">
    <property type="entry name" value="GRAINYHEAD-LIKE PROTEIN 3 HOMOLOG"/>
    <property type="match status" value="1"/>
</dbReference>
<dbReference type="AlphaFoldDB" id="A0A1V4JHL5"/>
<dbReference type="PANTHER" id="PTHR11037">
    <property type="entry name" value="TRANSCRIPTION FACTOR CP2"/>
    <property type="match status" value="1"/>
</dbReference>
<comment type="caution">
    <text evidence="8">The sequence shown here is derived from an EMBL/GenBank/DDBJ whole genome shotgun (WGS) entry which is preliminary data.</text>
</comment>
<dbReference type="InterPro" id="IPR040167">
    <property type="entry name" value="TF_CP2-like"/>
</dbReference>
<name>A0A1V4JHL5_PATFA</name>
<keyword evidence="9" id="KW-1185">Reference proteome</keyword>
<organism evidence="8 9">
    <name type="scientific">Patagioenas fasciata monilis</name>
    <dbReference type="NCBI Taxonomy" id="372326"/>
    <lineage>
        <taxon>Eukaryota</taxon>
        <taxon>Metazoa</taxon>
        <taxon>Chordata</taxon>
        <taxon>Craniata</taxon>
        <taxon>Vertebrata</taxon>
        <taxon>Euteleostomi</taxon>
        <taxon>Archelosauria</taxon>
        <taxon>Archosauria</taxon>
        <taxon>Dinosauria</taxon>
        <taxon>Saurischia</taxon>
        <taxon>Theropoda</taxon>
        <taxon>Coelurosauria</taxon>
        <taxon>Aves</taxon>
        <taxon>Neognathae</taxon>
        <taxon>Neoaves</taxon>
        <taxon>Columbimorphae</taxon>
        <taxon>Columbiformes</taxon>
        <taxon>Columbidae</taxon>
        <taxon>Patagioenas</taxon>
    </lineage>
</organism>